<reference evidence="1 2" key="1">
    <citation type="submission" date="2017-09" db="EMBL/GenBank/DDBJ databases">
        <title>Draft Genome Sequence of Corynebacterium accolens AH4003.</title>
        <authorList>
            <person name="Chen Y."/>
            <person name="Oosthuysen W.F."/>
            <person name="Kelley S."/>
            <person name="Horswill A."/>
        </authorList>
    </citation>
    <scope>NUCLEOTIDE SEQUENCE [LARGE SCALE GENOMIC DNA]</scope>
    <source>
        <strain evidence="1 2">AH4003</strain>
    </source>
</reference>
<evidence type="ECO:0000313" key="1">
    <source>
        <dbReference type="EMBL" id="PCC83154.1"/>
    </source>
</evidence>
<dbReference type="EMBL" id="NWBP01000016">
    <property type="protein sequence ID" value="PCC83154.1"/>
    <property type="molecule type" value="Genomic_DNA"/>
</dbReference>
<dbReference type="Proteomes" id="UP000218690">
    <property type="component" value="Unassembled WGS sequence"/>
</dbReference>
<protein>
    <submittedName>
        <fullName evidence="1">Uncharacterized protein</fullName>
    </submittedName>
</protein>
<accession>A0A2A4AL71</accession>
<organism evidence="1 2">
    <name type="scientific">Corynebacterium accolens</name>
    <dbReference type="NCBI Taxonomy" id="38284"/>
    <lineage>
        <taxon>Bacteria</taxon>
        <taxon>Bacillati</taxon>
        <taxon>Actinomycetota</taxon>
        <taxon>Actinomycetes</taxon>
        <taxon>Mycobacteriales</taxon>
        <taxon>Corynebacteriaceae</taxon>
        <taxon>Corynebacterium</taxon>
    </lineage>
</organism>
<dbReference type="AlphaFoldDB" id="A0A2A4AL71"/>
<name>A0A2A4AL71_9CORY</name>
<comment type="caution">
    <text evidence="1">The sequence shown here is derived from an EMBL/GenBank/DDBJ whole genome shotgun (WGS) entry which is preliminary data.</text>
</comment>
<gene>
    <name evidence="1" type="ORF">COM45_04985</name>
</gene>
<sequence length="89" mass="9098">MALKKIGPVVQSIGGAGWDAHKTGNIVTLILNAPVETVTLPTGYRPRTNINMSVSGVGSASGRAIINANSGAVTPFIDGNVYGTVTYPT</sequence>
<evidence type="ECO:0000313" key="2">
    <source>
        <dbReference type="Proteomes" id="UP000218690"/>
    </source>
</evidence>
<proteinExistence type="predicted"/>